<evidence type="ECO:0008006" key="5">
    <source>
        <dbReference type="Google" id="ProtNLM"/>
    </source>
</evidence>
<dbReference type="EMBL" id="LJIG01002394">
    <property type="protein sequence ID" value="KRT84546.1"/>
    <property type="molecule type" value="Genomic_DNA"/>
</dbReference>
<proteinExistence type="predicted"/>
<dbReference type="OrthoDB" id="9998011at2759"/>
<dbReference type="AlphaFoldDB" id="A0A0T6BB35"/>
<evidence type="ECO:0000259" key="2">
    <source>
        <dbReference type="SMART" id="SM01360"/>
    </source>
</evidence>
<dbReference type="Gene3D" id="2.60.40.1940">
    <property type="match status" value="1"/>
</dbReference>
<organism evidence="3 4">
    <name type="scientific">Oryctes borbonicus</name>
    <dbReference type="NCBI Taxonomy" id="1629725"/>
    <lineage>
        <taxon>Eukaryota</taxon>
        <taxon>Metazoa</taxon>
        <taxon>Ecdysozoa</taxon>
        <taxon>Arthropoda</taxon>
        <taxon>Hexapoda</taxon>
        <taxon>Insecta</taxon>
        <taxon>Pterygota</taxon>
        <taxon>Neoptera</taxon>
        <taxon>Endopterygota</taxon>
        <taxon>Coleoptera</taxon>
        <taxon>Polyphaga</taxon>
        <taxon>Scarabaeiformia</taxon>
        <taxon>Scarabaeidae</taxon>
        <taxon>Dynastinae</taxon>
        <taxon>Oryctes</taxon>
    </lineage>
</organism>
<dbReference type="Proteomes" id="UP000051574">
    <property type="component" value="Unassembled WGS sequence"/>
</dbReference>
<dbReference type="InterPro" id="IPR041555">
    <property type="entry name" value="MG3"/>
</dbReference>
<keyword evidence="4" id="KW-1185">Reference proteome</keyword>
<dbReference type="GO" id="GO:0004866">
    <property type="term" value="F:endopeptidase inhibitor activity"/>
    <property type="evidence" value="ECO:0007669"/>
    <property type="project" value="InterPro"/>
</dbReference>
<name>A0A0T6BB35_9SCAR</name>
<sequence length="696" mass="78624">MGDTVKIRILAVDFDLKPVKDFKINLLQVKSPVPSSAIIKEWHNLSSSLGLMHLEFQLAPDTPEGNWNIVADNQRKTFVVQKYVLPRFQASINGPQRIYTESASVIYTVCGKYSYGKNVKGVALLKATYFYHWGYYEPRFFSHGKNLTSGCAKFDIFRDLGLNKSTKQELESVVFVADVTEDGTEQVESTNMTAYDHNQPYTQNLKYKGQYIKPKLPHRGEFVLSDIQIPLSNSKVEICYRISQGNARNTCSNFTLEPNNILEFIIPPIRDIPDDTKVAIEAKVIDHPLRFSPNSMLVVWYSKSKNGINIMNSQQNPVDCESNLEYVIFYNSGQFADDEEVSFKYIITSRGDILDMGTVRDKPKKQPLNLDELKNVVGKESYDVAGNPVDKFILRIKLDKNVYTDAKLVVYYDYDGEIISDTVDVDVNKCGPNPVKAKWAEESLYPGEVGNLNIRADRGSLCSISAVDKASTFLGSSSKINIENILNGFPRHFQNTELNCVKTEDNLLPSHPFPMRGYHTVSYYTELYDSYEAFKDSSIGVMSNLQFLSKKCKTKMFRDFWGSDYFYDDLQPREISMTLNRGLIIPERRIHPAYGLHAGAARMSGPAAAPGMPGPASIPDETVDDRGSAIRSFFPETWLWDLVTVETGETNLERKLPDSITNWEGKVVCMSTDKGFGASDKIEIQGFKPFFVDILL</sequence>
<dbReference type="Gene3D" id="2.20.130.20">
    <property type="match status" value="1"/>
</dbReference>
<gene>
    <name evidence="3" type="ORF">AMK59_737</name>
</gene>
<evidence type="ECO:0000313" key="3">
    <source>
        <dbReference type="EMBL" id="KRT84546.1"/>
    </source>
</evidence>
<feature type="non-terminal residue" evidence="3">
    <location>
        <position position="696"/>
    </location>
</feature>
<evidence type="ECO:0000313" key="4">
    <source>
        <dbReference type="Proteomes" id="UP000051574"/>
    </source>
</evidence>
<protein>
    <recommendedName>
        <fullName evidence="5">Alpha-2-macroglobulin bait region domain-containing protein</fullName>
    </recommendedName>
</protein>
<feature type="domain" description="Alpha-2-macroglobulin" evidence="2">
    <location>
        <begin position="637"/>
        <end position="696"/>
    </location>
</feature>
<dbReference type="InterPro" id="IPR050473">
    <property type="entry name" value="A2M/Complement_sys"/>
</dbReference>
<dbReference type="Pfam" id="PF07703">
    <property type="entry name" value="A2M_BRD"/>
    <property type="match status" value="1"/>
</dbReference>
<dbReference type="SMART" id="SM01360">
    <property type="entry name" value="A2M"/>
    <property type="match status" value="1"/>
</dbReference>
<dbReference type="InterPro" id="IPR011625">
    <property type="entry name" value="A2M_N_BRD"/>
</dbReference>
<feature type="domain" description="Alpha-2-macroglobulin bait region" evidence="1">
    <location>
        <begin position="308"/>
        <end position="474"/>
    </location>
</feature>
<dbReference type="Gene3D" id="2.60.40.1930">
    <property type="match status" value="2"/>
</dbReference>
<accession>A0A0T6BB35</accession>
<dbReference type="SMART" id="SM01359">
    <property type="entry name" value="A2M_N_2"/>
    <property type="match status" value="1"/>
</dbReference>
<dbReference type="PANTHER" id="PTHR11412">
    <property type="entry name" value="MACROGLOBULIN / COMPLEMENT"/>
    <property type="match status" value="1"/>
</dbReference>
<dbReference type="Pfam" id="PF00207">
    <property type="entry name" value="A2M"/>
    <property type="match status" value="1"/>
</dbReference>
<reference evidence="3 4" key="1">
    <citation type="submission" date="2015-09" db="EMBL/GenBank/DDBJ databases">
        <title>Draft genome of the scarab beetle Oryctes borbonicus.</title>
        <authorList>
            <person name="Meyer J.M."/>
            <person name="Markov G.V."/>
            <person name="Baskaran P."/>
            <person name="Herrmann M."/>
            <person name="Sommer R.J."/>
            <person name="Roedelsperger C."/>
        </authorList>
    </citation>
    <scope>NUCLEOTIDE SEQUENCE [LARGE SCALE GENOMIC DNA]</scope>
    <source>
        <strain evidence="3">OB123</strain>
        <tissue evidence="3">Whole animal</tissue>
    </source>
</reference>
<evidence type="ECO:0000259" key="1">
    <source>
        <dbReference type="SMART" id="SM01359"/>
    </source>
</evidence>
<dbReference type="Pfam" id="PF17791">
    <property type="entry name" value="MG3"/>
    <property type="match status" value="1"/>
</dbReference>
<comment type="caution">
    <text evidence="3">The sequence shown here is derived from an EMBL/GenBank/DDBJ whole genome shotgun (WGS) entry which is preliminary data.</text>
</comment>
<dbReference type="InterPro" id="IPR001599">
    <property type="entry name" value="Macroglobln_a2"/>
</dbReference>
<dbReference type="PANTHER" id="PTHR11412:SF171">
    <property type="entry name" value="PREGNANCY ZONE PROTEIN-LIKE PROTEIN"/>
    <property type="match status" value="1"/>
</dbReference>